<evidence type="ECO:0000313" key="7">
    <source>
        <dbReference type="EMBL" id="WOJ91167.1"/>
    </source>
</evidence>
<name>A0ABZ0HV54_9HYPH</name>
<keyword evidence="8" id="KW-1185">Reference proteome</keyword>
<feature type="transmembrane region" description="Helical" evidence="6">
    <location>
        <begin position="161"/>
        <end position="183"/>
    </location>
</feature>
<dbReference type="Pfam" id="PF01594">
    <property type="entry name" value="AI-2E_transport"/>
    <property type="match status" value="1"/>
</dbReference>
<feature type="transmembrane region" description="Helical" evidence="6">
    <location>
        <begin position="246"/>
        <end position="276"/>
    </location>
</feature>
<feature type="transmembrane region" description="Helical" evidence="6">
    <location>
        <begin position="317"/>
        <end position="347"/>
    </location>
</feature>
<dbReference type="InterPro" id="IPR002549">
    <property type="entry name" value="AI-2E-like"/>
</dbReference>
<comment type="subcellular location">
    <subcellularLocation>
        <location evidence="1">Membrane</location>
        <topology evidence="1">Multi-pass membrane protein</topology>
    </subcellularLocation>
</comment>
<proteinExistence type="inferred from homology"/>
<accession>A0ABZ0HV54</accession>
<keyword evidence="4 6" id="KW-1133">Transmembrane helix</keyword>
<keyword evidence="3 6" id="KW-0812">Transmembrane</keyword>
<dbReference type="PANTHER" id="PTHR21716:SF4">
    <property type="entry name" value="TRANSMEMBRANE PROTEIN 245"/>
    <property type="match status" value="1"/>
</dbReference>
<evidence type="ECO:0000256" key="1">
    <source>
        <dbReference type="ARBA" id="ARBA00004141"/>
    </source>
</evidence>
<feature type="transmembrane region" description="Helical" evidence="6">
    <location>
        <begin position="214"/>
        <end position="240"/>
    </location>
</feature>
<dbReference type="Proteomes" id="UP001626536">
    <property type="component" value="Chromosome"/>
</dbReference>
<evidence type="ECO:0000256" key="6">
    <source>
        <dbReference type="SAM" id="Phobius"/>
    </source>
</evidence>
<dbReference type="EMBL" id="CP136862">
    <property type="protein sequence ID" value="WOJ91167.1"/>
    <property type="molecule type" value="Genomic_DNA"/>
</dbReference>
<sequence>MSADVSDHETAQTPALWALKSRTQASVLLGATGVGIYICYRLALPFLPALTWALALAILFASSHRAIESRLKWPNLAATISVVVAALIVVAPAIFVAERLVNEAAKGASVIQAQIEAGAWRRAIEAHPRLAPVDEWLQQQINLPAIFGNAASWLTNAGATFVRGSVVQLAGVLLTFYFLFYFLRDRRLAVKSLRRLSPLSPVEMDRLFVQVVDTIYATIYGTVVVAGVQGALGGLMFWWLGLPTPLLWGLVMGLLAVVPVLGAFIVWIPATIFLALDGSWTKAVILGLWGGAVVSTIDNILYPILVGNRLKLHSVPAFISLIGGLSLFGAVGLILGPIAVTITMTLLDAWRTRFAETKE</sequence>
<feature type="transmembrane region" description="Helical" evidence="6">
    <location>
        <begin position="49"/>
        <end position="67"/>
    </location>
</feature>
<evidence type="ECO:0000256" key="2">
    <source>
        <dbReference type="ARBA" id="ARBA00009773"/>
    </source>
</evidence>
<dbReference type="PANTHER" id="PTHR21716">
    <property type="entry name" value="TRANSMEMBRANE PROTEIN"/>
    <property type="match status" value="1"/>
</dbReference>
<keyword evidence="5 6" id="KW-0472">Membrane</keyword>
<feature type="transmembrane region" description="Helical" evidence="6">
    <location>
        <begin position="76"/>
        <end position="97"/>
    </location>
</feature>
<comment type="similarity">
    <text evidence="2">Belongs to the autoinducer-2 exporter (AI-2E) (TC 2.A.86) family.</text>
</comment>
<feature type="transmembrane region" description="Helical" evidence="6">
    <location>
        <begin position="283"/>
        <end position="305"/>
    </location>
</feature>
<dbReference type="RefSeq" id="WP_407340757.1">
    <property type="nucleotide sequence ID" value="NZ_CP136862.1"/>
</dbReference>
<evidence type="ECO:0000313" key="8">
    <source>
        <dbReference type="Proteomes" id="UP001626536"/>
    </source>
</evidence>
<organism evidence="7 8">
    <name type="scientific">Methylocapsa polymorpha</name>
    <dbReference type="NCBI Taxonomy" id="3080828"/>
    <lineage>
        <taxon>Bacteria</taxon>
        <taxon>Pseudomonadati</taxon>
        <taxon>Pseudomonadota</taxon>
        <taxon>Alphaproteobacteria</taxon>
        <taxon>Hyphomicrobiales</taxon>
        <taxon>Beijerinckiaceae</taxon>
        <taxon>Methylocapsa</taxon>
    </lineage>
</organism>
<evidence type="ECO:0000256" key="3">
    <source>
        <dbReference type="ARBA" id="ARBA00022692"/>
    </source>
</evidence>
<gene>
    <name evidence="7" type="ORF">RZS28_07815</name>
</gene>
<reference evidence="7 8" key="1">
    <citation type="submission" date="2023-10" db="EMBL/GenBank/DDBJ databases">
        <title>Novel methanotroph of the genus Methylocapsa from a subarctic wetland.</title>
        <authorList>
            <person name="Belova S.E."/>
            <person name="Oshkin I.Y."/>
            <person name="Miroshnikov K."/>
            <person name="Dedysh S.N."/>
        </authorList>
    </citation>
    <scope>NUCLEOTIDE SEQUENCE [LARGE SCALE GENOMIC DNA]</scope>
    <source>
        <strain evidence="7 8">RX1</strain>
    </source>
</reference>
<evidence type="ECO:0000256" key="4">
    <source>
        <dbReference type="ARBA" id="ARBA00022989"/>
    </source>
</evidence>
<evidence type="ECO:0000256" key="5">
    <source>
        <dbReference type="ARBA" id="ARBA00023136"/>
    </source>
</evidence>
<protein>
    <submittedName>
        <fullName evidence="7">AI-2E family transporter</fullName>
    </submittedName>
</protein>